<comment type="subunit">
    <text evidence="9">The complex comprises the extracytoplasmic solute receptor protein and the two transmembrane proteins.</text>
</comment>
<dbReference type="Pfam" id="PF04290">
    <property type="entry name" value="DctQ"/>
    <property type="match status" value="1"/>
</dbReference>
<organism evidence="11 12">
    <name type="scientific">Litoreibacter janthinus</name>
    <dbReference type="NCBI Taxonomy" id="670154"/>
    <lineage>
        <taxon>Bacteria</taxon>
        <taxon>Pseudomonadati</taxon>
        <taxon>Pseudomonadota</taxon>
        <taxon>Alphaproteobacteria</taxon>
        <taxon>Rhodobacterales</taxon>
        <taxon>Roseobacteraceae</taxon>
        <taxon>Litoreibacter</taxon>
    </lineage>
</organism>
<evidence type="ECO:0000256" key="4">
    <source>
        <dbReference type="ARBA" id="ARBA00022519"/>
    </source>
</evidence>
<keyword evidence="2 9" id="KW-0813">Transport</keyword>
<evidence type="ECO:0000313" key="12">
    <source>
        <dbReference type="Proteomes" id="UP000199658"/>
    </source>
</evidence>
<proteinExistence type="inferred from homology"/>
<evidence type="ECO:0000256" key="3">
    <source>
        <dbReference type="ARBA" id="ARBA00022475"/>
    </source>
</evidence>
<dbReference type="PANTHER" id="PTHR35011">
    <property type="entry name" value="2,3-DIKETO-L-GULONATE TRAP TRANSPORTER SMALL PERMEASE PROTEIN YIAM"/>
    <property type="match status" value="1"/>
</dbReference>
<reference evidence="12" key="1">
    <citation type="submission" date="2016-10" db="EMBL/GenBank/DDBJ databases">
        <authorList>
            <person name="Varghese N."/>
            <person name="Submissions S."/>
        </authorList>
    </citation>
    <scope>NUCLEOTIDE SEQUENCE [LARGE SCALE GENOMIC DNA]</scope>
    <source>
        <strain evidence="12">DSM 26921</strain>
    </source>
</reference>
<keyword evidence="4 9" id="KW-0997">Cell inner membrane</keyword>
<feature type="transmembrane region" description="Helical" evidence="9">
    <location>
        <begin position="146"/>
        <end position="168"/>
    </location>
</feature>
<dbReference type="GO" id="GO:0022857">
    <property type="term" value="F:transmembrane transporter activity"/>
    <property type="evidence" value="ECO:0007669"/>
    <property type="project" value="UniProtKB-UniRule"/>
</dbReference>
<evidence type="ECO:0000256" key="9">
    <source>
        <dbReference type="RuleBase" id="RU369079"/>
    </source>
</evidence>
<gene>
    <name evidence="11" type="ORF">SAMN04488002_0102</name>
</gene>
<evidence type="ECO:0000256" key="6">
    <source>
        <dbReference type="ARBA" id="ARBA00022989"/>
    </source>
</evidence>
<evidence type="ECO:0000313" key="11">
    <source>
        <dbReference type="EMBL" id="SFR32278.1"/>
    </source>
</evidence>
<dbReference type="OrthoDB" id="4964541at2"/>
<keyword evidence="12" id="KW-1185">Reference proteome</keyword>
<dbReference type="Proteomes" id="UP000199658">
    <property type="component" value="Unassembled WGS sequence"/>
</dbReference>
<dbReference type="AlphaFoldDB" id="A0A1I6FQW6"/>
<evidence type="ECO:0000256" key="8">
    <source>
        <dbReference type="ARBA" id="ARBA00038436"/>
    </source>
</evidence>
<accession>A0A1I6FQW6</accession>
<evidence type="ECO:0000256" key="7">
    <source>
        <dbReference type="ARBA" id="ARBA00023136"/>
    </source>
</evidence>
<keyword evidence="7 9" id="KW-0472">Membrane</keyword>
<evidence type="ECO:0000256" key="2">
    <source>
        <dbReference type="ARBA" id="ARBA00022448"/>
    </source>
</evidence>
<keyword evidence="3" id="KW-1003">Cell membrane</keyword>
<dbReference type="STRING" id="670154.SAMN04488002_0102"/>
<dbReference type="GO" id="GO:0015740">
    <property type="term" value="P:C4-dicarboxylate transport"/>
    <property type="evidence" value="ECO:0007669"/>
    <property type="project" value="TreeGrafter"/>
</dbReference>
<keyword evidence="6 9" id="KW-1133">Transmembrane helix</keyword>
<feature type="transmembrane region" description="Helical" evidence="9">
    <location>
        <begin position="48"/>
        <end position="65"/>
    </location>
</feature>
<dbReference type="PANTHER" id="PTHR35011:SF2">
    <property type="entry name" value="2,3-DIKETO-L-GULONATE TRAP TRANSPORTER SMALL PERMEASE PROTEIN YIAM"/>
    <property type="match status" value="1"/>
</dbReference>
<feature type="domain" description="Tripartite ATP-independent periplasmic transporters DctQ component" evidence="10">
    <location>
        <begin position="25"/>
        <end position="169"/>
    </location>
</feature>
<sequence length="180" mass="19756">MLARVSKAWARAEIALASFCAVLVTALILLNVVTRAFNASIYWVDEAAIYAMVWMCFLAASAALHERSAVSVTLVQGLLGAKGQKILGRVVDLCVLVFAISLLYFSWRWLLPVDLLRAGFNLEAFQGETFNFVYAEPTTTLGVRKIWVWSVLGLFVIGTLLHAVANLFSPAPELEPVAHT</sequence>
<comment type="caution">
    <text evidence="9">Lacks conserved residue(s) required for the propagation of feature annotation.</text>
</comment>
<comment type="function">
    <text evidence="9">Part of the tripartite ATP-independent periplasmic (TRAP) transport system.</text>
</comment>
<evidence type="ECO:0000256" key="5">
    <source>
        <dbReference type="ARBA" id="ARBA00022692"/>
    </source>
</evidence>
<evidence type="ECO:0000259" key="10">
    <source>
        <dbReference type="Pfam" id="PF04290"/>
    </source>
</evidence>
<dbReference type="InterPro" id="IPR055348">
    <property type="entry name" value="DctQ"/>
</dbReference>
<keyword evidence="5 9" id="KW-0812">Transmembrane</keyword>
<dbReference type="GO" id="GO:0005886">
    <property type="term" value="C:plasma membrane"/>
    <property type="evidence" value="ECO:0007669"/>
    <property type="project" value="UniProtKB-SubCell"/>
</dbReference>
<comment type="similarity">
    <text evidence="8 9">Belongs to the TRAP transporter small permease family.</text>
</comment>
<dbReference type="EMBL" id="FOYO01000001">
    <property type="protein sequence ID" value="SFR32278.1"/>
    <property type="molecule type" value="Genomic_DNA"/>
</dbReference>
<feature type="transmembrane region" description="Helical" evidence="9">
    <location>
        <begin position="86"/>
        <end position="107"/>
    </location>
</feature>
<protein>
    <recommendedName>
        <fullName evidence="9">TRAP transporter small permease protein</fullName>
    </recommendedName>
</protein>
<name>A0A1I6FQW6_9RHOB</name>
<dbReference type="InterPro" id="IPR007387">
    <property type="entry name" value="TRAP_DctQ"/>
</dbReference>
<evidence type="ECO:0000256" key="1">
    <source>
        <dbReference type="ARBA" id="ARBA00004429"/>
    </source>
</evidence>
<comment type="subcellular location">
    <subcellularLocation>
        <location evidence="1 9">Cell inner membrane</location>
        <topology evidence="1 9">Multi-pass membrane protein</topology>
    </subcellularLocation>
</comment>